<evidence type="ECO:0000313" key="15">
    <source>
        <dbReference type="Proteomes" id="UP001153069"/>
    </source>
</evidence>
<comment type="function">
    <text evidence="11">Serine protease involved in intramembrane proteolysis.</text>
</comment>
<evidence type="ECO:0000256" key="1">
    <source>
        <dbReference type="ARBA" id="ARBA00000156"/>
    </source>
</evidence>
<evidence type="ECO:0000256" key="8">
    <source>
        <dbReference type="ARBA" id="ARBA00022825"/>
    </source>
</evidence>
<feature type="transmembrane region" description="Helical" evidence="11">
    <location>
        <begin position="243"/>
        <end position="263"/>
    </location>
</feature>
<evidence type="ECO:0000259" key="13">
    <source>
        <dbReference type="Pfam" id="PF01694"/>
    </source>
</evidence>
<accession>A0A9N8HSW5</accession>
<keyword evidence="10 11" id="KW-0472">Membrane</keyword>
<dbReference type="Pfam" id="PF01694">
    <property type="entry name" value="Rhomboid"/>
    <property type="match status" value="1"/>
</dbReference>
<evidence type="ECO:0000256" key="4">
    <source>
        <dbReference type="ARBA" id="ARBA00013039"/>
    </source>
</evidence>
<name>A0A9N8HSW5_9STRA</name>
<keyword evidence="7 11" id="KW-0378">Hydrolase</keyword>
<dbReference type="Gene3D" id="1.20.1540.10">
    <property type="entry name" value="Rhomboid-like"/>
    <property type="match status" value="1"/>
</dbReference>
<feature type="transmembrane region" description="Helical" evidence="11">
    <location>
        <begin position="269"/>
        <end position="287"/>
    </location>
</feature>
<keyword evidence="15" id="KW-1185">Reference proteome</keyword>
<dbReference type="AlphaFoldDB" id="A0A9N8HSW5"/>
<evidence type="ECO:0000256" key="11">
    <source>
        <dbReference type="RuleBase" id="RU362115"/>
    </source>
</evidence>
<keyword evidence="6 11" id="KW-0812">Transmembrane</keyword>
<comment type="subcellular location">
    <subcellularLocation>
        <location evidence="2 11">Membrane</location>
        <topology evidence="2 11">Multi-pass membrane protein</topology>
    </subcellularLocation>
</comment>
<comment type="similarity">
    <text evidence="3 11">Belongs to the peptidase S54 family.</text>
</comment>
<comment type="caution">
    <text evidence="14">The sequence shown here is derived from an EMBL/GenBank/DDBJ whole genome shotgun (WGS) entry which is preliminary data.</text>
</comment>
<keyword evidence="9 11" id="KW-1133">Transmembrane helix</keyword>
<evidence type="ECO:0000256" key="10">
    <source>
        <dbReference type="ARBA" id="ARBA00023136"/>
    </source>
</evidence>
<feature type="transmembrane region" description="Helical" evidence="11">
    <location>
        <begin position="294"/>
        <end position="312"/>
    </location>
</feature>
<dbReference type="OrthoDB" id="418595at2759"/>
<sequence length="358" mass="39584">MYCSNYGVHTEGEDAPVSSSDYQRHTTTTTSTTTNSNRNDHLFDDPEMSLAEIERQRQQLALHQKPDGSVYLLDVYETPQQYGYCSILFSLVQTLVLVIMMWQCGIAPLTVNPMVGPPPDVLDYWGAKNTPKIVEDGEGWRLMTPMLLHAGIFHWMGNISVQLETGLQFECEWGSGVWCIVYLTSTVGSSILSVIMMPQSLSVGSSGAVMGLFGAKLSEILIRSCEPNKTLQQKVGHAMRKHQFILAGGGCILVMVFSFIPFVDWAAHLGGMVTGMTVGLMVFACHCRSHVGKLVWFVLGLGLTVVGFAVSLDYMYNSDNLEIVEELRDVCGYYQQFDEDYECTCTLTNNQDDGGSGD</sequence>
<dbReference type="PANTHER" id="PTHR22936:SF69">
    <property type="entry name" value="RHOMBOID-LIKE PROTEIN"/>
    <property type="match status" value="1"/>
</dbReference>
<feature type="region of interest" description="Disordered" evidence="12">
    <location>
        <begin position="1"/>
        <end position="41"/>
    </location>
</feature>
<dbReference type="GO" id="GO:0016020">
    <property type="term" value="C:membrane"/>
    <property type="evidence" value="ECO:0007669"/>
    <property type="project" value="UniProtKB-SubCell"/>
</dbReference>
<dbReference type="InterPro" id="IPR022764">
    <property type="entry name" value="Peptidase_S54_rhomboid_dom"/>
</dbReference>
<dbReference type="GO" id="GO:0006508">
    <property type="term" value="P:proteolysis"/>
    <property type="evidence" value="ECO:0007669"/>
    <property type="project" value="UniProtKB-KW"/>
</dbReference>
<evidence type="ECO:0000256" key="2">
    <source>
        <dbReference type="ARBA" id="ARBA00004141"/>
    </source>
</evidence>
<feature type="transmembrane region" description="Helical" evidence="11">
    <location>
        <begin position="81"/>
        <end position="102"/>
    </location>
</feature>
<dbReference type="InterPro" id="IPR002610">
    <property type="entry name" value="Peptidase_S54_rhomboid-like"/>
</dbReference>
<comment type="catalytic activity">
    <reaction evidence="1 11">
        <text>Cleaves type-1 transmembrane domains using a catalytic dyad composed of serine and histidine that are contributed by different transmembrane domains.</text>
        <dbReference type="EC" id="3.4.21.105"/>
    </reaction>
</comment>
<protein>
    <recommendedName>
        <fullName evidence="4">rhomboid protease</fullName>
        <ecNumber evidence="4">3.4.21.105</ecNumber>
    </recommendedName>
</protein>
<dbReference type="PANTHER" id="PTHR22936">
    <property type="entry name" value="RHOMBOID-RELATED"/>
    <property type="match status" value="1"/>
</dbReference>
<feature type="compositionally biased region" description="Low complexity" evidence="12">
    <location>
        <begin position="26"/>
        <end position="37"/>
    </location>
</feature>
<feature type="transmembrane region" description="Helical" evidence="11">
    <location>
        <begin position="177"/>
        <end position="197"/>
    </location>
</feature>
<proteinExistence type="inferred from homology"/>
<comment type="caution">
    <text evidence="11">Lacks conserved residue(s) required for the propagation of feature annotation.</text>
</comment>
<dbReference type="GO" id="GO:0004252">
    <property type="term" value="F:serine-type endopeptidase activity"/>
    <property type="evidence" value="ECO:0007669"/>
    <property type="project" value="InterPro"/>
</dbReference>
<keyword evidence="8 11" id="KW-0720">Serine protease</keyword>
<dbReference type="SUPFAM" id="SSF144091">
    <property type="entry name" value="Rhomboid-like"/>
    <property type="match status" value="1"/>
</dbReference>
<evidence type="ECO:0000313" key="14">
    <source>
        <dbReference type="EMBL" id="CAB9526148.1"/>
    </source>
</evidence>
<reference evidence="14" key="1">
    <citation type="submission" date="2020-06" db="EMBL/GenBank/DDBJ databases">
        <authorList>
            <consortium name="Plant Systems Biology data submission"/>
        </authorList>
    </citation>
    <scope>NUCLEOTIDE SEQUENCE</scope>
    <source>
        <strain evidence="14">D6</strain>
    </source>
</reference>
<dbReference type="EMBL" id="CAICTM010001783">
    <property type="protein sequence ID" value="CAB9526148.1"/>
    <property type="molecule type" value="Genomic_DNA"/>
</dbReference>
<evidence type="ECO:0000256" key="5">
    <source>
        <dbReference type="ARBA" id="ARBA00022670"/>
    </source>
</evidence>
<feature type="domain" description="Peptidase S54 rhomboid" evidence="13">
    <location>
        <begin position="137"/>
        <end position="283"/>
    </location>
</feature>
<evidence type="ECO:0000256" key="6">
    <source>
        <dbReference type="ARBA" id="ARBA00022692"/>
    </source>
</evidence>
<dbReference type="EC" id="3.4.21.105" evidence="4"/>
<evidence type="ECO:0000256" key="12">
    <source>
        <dbReference type="SAM" id="MobiDB-lite"/>
    </source>
</evidence>
<organism evidence="14 15">
    <name type="scientific">Seminavis robusta</name>
    <dbReference type="NCBI Taxonomy" id="568900"/>
    <lineage>
        <taxon>Eukaryota</taxon>
        <taxon>Sar</taxon>
        <taxon>Stramenopiles</taxon>
        <taxon>Ochrophyta</taxon>
        <taxon>Bacillariophyta</taxon>
        <taxon>Bacillariophyceae</taxon>
        <taxon>Bacillariophycidae</taxon>
        <taxon>Naviculales</taxon>
        <taxon>Naviculaceae</taxon>
        <taxon>Seminavis</taxon>
    </lineage>
</organism>
<dbReference type="Proteomes" id="UP001153069">
    <property type="component" value="Unassembled WGS sequence"/>
</dbReference>
<evidence type="ECO:0000256" key="9">
    <source>
        <dbReference type="ARBA" id="ARBA00022989"/>
    </source>
</evidence>
<keyword evidence="5 11" id="KW-0645">Protease</keyword>
<evidence type="ECO:0000256" key="3">
    <source>
        <dbReference type="ARBA" id="ARBA00009045"/>
    </source>
</evidence>
<dbReference type="InterPro" id="IPR035952">
    <property type="entry name" value="Rhomboid-like_sf"/>
</dbReference>
<gene>
    <name evidence="14" type="ORF">SEMRO_1785_G297390.1</name>
</gene>
<evidence type="ECO:0000256" key="7">
    <source>
        <dbReference type="ARBA" id="ARBA00022801"/>
    </source>
</evidence>